<evidence type="ECO:0000313" key="8">
    <source>
        <dbReference type="Proteomes" id="UP001375743"/>
    </source>
</evidence>
<dbReference type="InterPro" id="IPR017937">
    <property type="entry name" value="Thioredoxin_CS"/>
</dbReference>
<keyword evidence="5" id="KW-0732">Signal</keyword>
<organism evidence="7 8">
    <name type="scientific">Benzoatithermus flavus</name>
    <dbReference type="NCBI Taxonomy" id="3108223"/>
    <lineage>
        <taxon>Bacteria</taxon>
        <taxon>Pseudomonadati</taxon>
        <taxon>Pseudomonadota</taxon>
        <taxon>Alphaproteobacteria</taxon>
        <taxon>Geminicoccales</taxon>
        <taxon>Geminicoccaceae</taxon>
        <taxon>Benzoatithermus</taxon>
    </lineage>
</organism>
<evidence type="ECO:0000256" key="3">
    <source>
        <dbReference type="ARBA" id="ARBA00023157"/>
    </source>
</evidence>
<name>A0ABU8XN31_9PROT</name>
<dbReference type="RefSeq" id="WP_418158447.1">
    <property type="nucleotide sequence ID" value="NZ_JBBLZC010000004.1"/>
</dbReference>
<dbReference type="EMBL" id="JBBLZC010000004">
    <property type="protein sequence ID" value="MEK0082595.1"/>
    <property type="molecule type" value="Genomic_DNA"/>
</dbReference>
<evidence type="ECO:0000313" key="7">
    <source>
        <dbReference type="EMBL" id="MEK0082595.1"/>
    </source>
</evidence>
<feature type="chain" id="PRO_5047260523" evidence="5">
    <location>
        <begin position="22"/>
        <end position="176"/>
    </location>
</feature>
<reference evidence="7 8" key="1">
    <citation type="submission" date="2024-01" db="EMBL/GenBank/DDBJ databases">
        <title>Multi-omics insights into the function and evolution of sodium benzoate biodegradation pathways in Benzoatithermus flavus gen. nov., sp. nov. from hot spring.</title>
        <authorList>
            <person name="Hu C.-J."/>
            <person name="Li W.-J."/>
        </authorList>
    </citation>
    <scope>NUCLEOTIDE SEQUENCE [LARGE SCALE GENOMIC DNA]</scope>
    <source>
        <strain evidence="7 8">SYSU G07066</strain>
    </source>
</reference>
<dbReference type="PROSITE" id="PS00194">
    <property type="entry name" value="THIOREDOXIN_1"/>
    <property type="match status" value="1"/>
</dbReference>
<comment type="subcellular location">
    <subcellularLocation>
        <location evidence="1">Cell envelope</location>
    </subcellularLocation>
</comment>
<accession>A0ABU8XN31</accession>
<dbReference type="SUPFAM" id="SSF52833">
    <property type="entry name" value="Thioredoxin-like"/>
    <property type="match status" value="1"/>
</dbReference>
<dbReference type="PANTHER" id="PTHR42852:SF6">
    <property type="entry name" value="THIOL:DISULFIDE INTERCHANGE PROTEIN DSBE"/>
    <property type="match status" value="1"/>
</dbReference>
<dbReference type="Gene3D" id="3.40.30.10">
    <property type="entry name" value="Glutaredoxin"/>
    <property type="match status" value="1"/>
</dbReference>
<evidence type="ECO:0000259" key="6">
    <source>
        <dbReference type="PROSITE" id="PS51352"/>
    </source>
</evidence>
<keyword evidence="4" id="KW-0676">Redox-active center</keyword>
<feature type="domain" description="Thioredoxin" evidence="6">
    <location>
        <begin position="30"/>
        <end position="176"/>
    </location>
</feature>
<dbReference type="InterPro" id="IPR013766">
    <property type="entry name" value="Thioredoxin_domain"/>
</dbReference>
<dbReference type="CDD" id="cd02966">
    <property type="entry name" value="TlpA_like_family"/>
    <property type="match status" value="1"/>
</dbReference>
<gene>
    <name evidence="7" type="ORF">U1T56_05500</name>
</gene>
<evidence type="ECO:0000256" key="5">
    <source>
        <dbReference type="SAM" id="SignalP"/>
    </source>
</evidence>
<dbReference type="Proteomes" id="UP001375743">
    <property type="component" value="Unassembled WGS sequence"/>
</dbReference>
<dbReference type="PANTHER" id="PTHR42852">
    <property type="entry name" value="THIOL:DISULFIDE INTERCHANGE PROTEIN DSBE"/>
    <property type="match status" value="1"/>
</dbReference>
<dbReference type="InterPro" id="IPR036249">
    <property type="entry name" value="Thioredoxin-like_sf"/>
</dbReference>
<keyword evidence="2" id="KW-0201">Cytochrome c-type biogenesis</keyword>
<evidence type="ECO:0000256" key="1">
    <source>
        <dbReference type="ARBA" id="ARBA00004196"/>
    </source>
</evidence>
<sequence length="176" mass="18850">MRRTLRLLAASGLLLAGIAGAATAEAPIRTSEPKPLPPLAFETMDGKPASLEDFRGKVVVLNLWATWCAPCREEMPSLDRLQARFEDQPVVVLALSVDRAGPERVEAFLNEIGVQRLHVYRDPKAAATRAVGVPGLPATILVDKAGNETGRVLGIARWDGPEAVRAVRRLLDGAAG</sequence>
<comment type="caution">
    <text evidence="7">The sequence shown here is derived from an EMBL/GenBank/DDBJ whole genome shotgun (WGS) entry which is preliminary data.</text>
</comment>
<keyword evidence="3" id="KW-1015">Disulfide bond</keyword>
<proteinExistence type="predicted"/>
<evidence type="ECO:0000256" key="2">
    <source>
        <dbReference type="ARBA" id="ARBA00022748"/>
    </source>
</evidence>
<keyword evidence="8" id="KW-1185">Reference proteome</keyword>
<dbReference type="InterPro" id="IPR013740">
    <property type="entry name" value="Redoxin"/>
</dbReference>
<evidence type="ECO:0000256" key="4">
    <source>
        <dbReference type="ARBA" id="ARBA00023284"/>
    </source>
</evidence>
<dbReference type="Pfam" id="PF08534">
    <property type="entry name" value="Redoxin"/>
    <property type="match status" value="1"/>
</dbReference>
<feature type="signal peptide" evidence="5">
    <location>
        <begin position="1"/>
        <end position="21"/>
    </location>
</feature>
<protein>
    <submittedName>
        <fullName evidence="7">TlpA disulfide reductase family protein</fullName>
    </submittedName>
</protein>
<dbReference type="PROSITE" id="PS51352">
    <property type="entry name" value="THIOREDOXIN_2"/>
    <property type="match status" value="1"/>
</dbReference>
<dbReference type="InterPro" id="IPR050553">
    <property type="entry name" value="Thioredoxin_ResA/DsbE_sf"/>
</dbReference>